<gene>
    <name evidence="1" type="ORF">EVA_22550</name>
</gene>
<sequence length="80" mass="9490">QFMMNGGETGYTSIKNIEQHKKDLIKELRMSKGKLPLNKAWNWLSERLDKYNRAVENCARFTAFVTSREMERSVERSIYD</sequence>
<accession>J9F4A3</accession>
<dbReference type="EMBL" id="AMCI01009529">
    <property type="protein sequence ID" value="EJW89343.1"/>
    <property type="molecule type" value="Genomic_DNA"/>
</dbReference>
<dbReference type="AlphaFoldDB" id="J9F4A3"/>
<reference evidence="1" key="1">
    <citation type="journal article" date="2012" name="PLoS ONE">
        <title>Gene sets for utilization of primary and secondary nutrition supplies in the distal gut of endangered iberian lynx.</title>
        <authorList>
            <person name="Alcaide M."/>
            <person name="Messina E."/>
            <person name="Richter M."/>
            <person name="Bargiela R."/>
            <person name="Peplies J."/>
            <person name="Huws S.A."/>
            <person name="Newbold C.J."/>
            <person name="Golyshin P.N."/>
            <person name="Simon M.A."/>
            <person name="Lopez G."/>
            <person name="Yakimov M.M."/>
            <person name="Ferrer M."/>
        </authorList>
    </citation>
    <scope>NUCLEOTIDE SEQUENCE</scope>
</reference>
<proteinExistence type="predicted"/>
<feature type="non-terminal residue" evidence="1">
    <location>
        <position position="1"/>
    </location>
</feature>
<comment type="caution">
    <text evidence="1">The sequence shown here is derived from an EMBL/GenBank/DDBJ whole genome shotgun (WGS) entry which is preliminary data.</text>
</comment>
<name>J9F4A3_9ZZZZ</name>
<organism evidence="1">
    <name type="scientific">gut metagenome</name>
    <dbReference type="NCBI Taxonomy" id="749906"/>
    <lineage>
        <taxon>unclassified sequences</taxon>
        <taxon>metagenomes</taxon>
        <taxon>organismal metagenomes</taxon>
    </lineage>
</organism>
<feature type="non-terminal residue" evidence="1">
    <location>
        <position position="80"/>
    </location>
</feature>
<evidence type="ECO:0000313" key="1">
    <source>
        <dbReference type="EMBL" id="EJW89343.1"/>
    </source>
</evidence>
<protein>
    <submittedName>
        <fullName evidence="1">Uncharacterized protein</fullName>
    </submittedName>
</protein>